<feature type="compositionally biased region" description="Basic and acidic residues" evidence="4">
    <location>
        <begin position="256"/>
        <end position="265"/>
    </location>
</feature>
<dbReference type="PROSITE" id="PS50297">
    <property type="entry name" value="ANK_REP_REGION"/>
    <property type="match status" value="1"/>
</dbReference>
<feature type="repeat" description="ANK" evidence="3">
    <location>
        <begin position="111"/>
        <end position="144"/>
    </location>
</feature>
<organism evidence="5 6">
    <name type="scientific">Paraburkholderia kururiensis</name>
    <dbReference type="NCBI Taxonomy" id="984307"/>
    <lineage>
        <taxon>Bacteria</taxon>
        <taxon>Pseudomonadati</taxon>
        <taxon>Pseudomonadota</taxon>
        <taxon>Betaproteobacteria</taxon>
        <taxon>Burkholderiales</taxon>
        <taxon>Burkholderiaceae</taxon>
        <taxon>Paraburkholderia</taxon>
    </lineage>
</organism>
<dbReference type="InterPro" id="IPR002110">
    <property type="entry name" value="Ankyrin_rpt"/>
</dbReference>
<dbReference type="RefSeq" id="WP_114812941.1">
    <property type="nucleotide sequence ID" value="NZ_CP139965.1"/>
</dbReference>
<dbReference type="Proteomes" id="UP001325479">
    <property type="component" value="Chromosome"/>
</dbReference>
<reference evidence="5 6" key="1">
    <citation type="submission" date="2023-12" db="EMBL/GenBank/DDBJ databases">
        <title>Genome sequencing and assembly of bacterial species from a model synthetic community.</title>
        <authorList>
            <person name="Hogle S.L."/>
        </authorList>
    </citation>
    <scope>NUCLEOTIDE SEQUENCE [LARGE SCALE GENOMIC DNA]</scope>
    <source>
        <strain evidence="5 6">HAMBI 2494</strain>
    </source>
</reference>
<evidence type="ECO:0000256" key="2">
    <source>
        <dbReference type="ARBA" id="ARBA00023043"/>
    </source>
</evidence>
<dbReference type="SUPFAM" id="SSF48403">
    <property type="entry name" value="Ankyrin repeat"/>
    <property type="match status" value="1"/>
</dbReference>
<keyword evidence="2 3" id="KW-0040">ANK repeat</keyword>
<dbReference type="EMBL" id="CP139965">
    <property type="protein sequence ID" value="WQD79036.1"/>
    <property type="molecule type" value="Genomic_DNA"/>
</dbReference>
<dbReference type="Pfam" id="PF12796">
    <property type="entry name" value="Ank_2"/>
    <property type="match status" value="1"/>
</dbReference>
<feature type="repeat" description="ANK" evidence="3">
    <location>
        <begin position="78"/>
        <end position="110"/>
    </location>
</feature>
<dbReference type="SMART" id="SM00248">
    <property type="entry name" value="ANK"/>
    <property type="match status" value="4"/>
</dbReference>
<keyword evidence="6" id="KW-1185">Reference proteome</keyword>
<evidence type="ECO:0000256" key="3">
    <source>
        <dbReference type="PROSITE-ProRule" id="PRU00023"/>
    </source>
</evidence>
<feature type="region of interest" description="Disordered" evidence="4">
    <location>
        <begin position="203"/>
        <end position="230"/>
    </location>
</feature>
<proteinExistence type="predicted"/>
<dbReference type="PANTHER" id="PTHR24171">
    <property type="entry name" value="ANKYRIN REPEAT DOMAIN-CONTAINING PROTEIN 39-RELATED"/>
    <property type="match status" value="1"/>
</dbReference>
<dbReference type="Gene3D" id="1.25.40.20">
    <property type="entry name" value="Ankyrin repeat-containing domain"/>
    <property type="match status" value="1"/>
</dbReference>
<keyword evidence="1" id="KW-0677">Repeat</keyword>
<evidence type="ECO:0000313" key="6">
    <source>
        <dbReference type="Proteomes" id="UP001325479"/>
    </source>
</evidence>
<evidence type="ECO:0000313" key="5">
    <source>
        <dbReference type="EMBL" id="WQD79036.1"/>
    </source>
</evidence>
<sequence>MNASAANKYFSGPYLDAAQAIDHHDAERLSTVSKGLDLNAAGREHMTLLWYAMQKKDYAAIQTLVREGSRPDGQSVENLGTPLHFALMNEDLRLLEAMLDGGLSPDWRDADGANLLQLAMKSDHAFDAVKMLVARGANVNARDSIGGSALDEAVDTMQPDIAIYLIEHGADPTGHMNNGSSTAWAVQQTIARLDPEAKGATVTDFSLDKNGQPVATKQPLPSPGGTAEGSEMLHKYGQLRALMMTKGAKFPADPPAKVREQMSRK</sequence>
<dbReference type="PROSITE" id="PS50088">
    <property type="entry name" value="ANK_REPEAT"/>
    <property type="match status" value="2"/>
</dbReference>
<evidence type="ECO:0000256" key="1">
    <source>
        <dbReference type="ARBA" id="ARBA00022737"/>
    </source>
</evidence>
<gene>
    <name evidence="5" type="ORF">U0042_04835</name>
</gene>
<evidence type="ECO:0000256" key="4">
    <source>
        <dbReference type="SAM" id="MobiDB-lite"/>
    </source>
</evidence>
<protein>
    <submittedName>
        <fullName evidence="5">Ankyrin repeat domain-containing protein</fullName>
    </submittedName>
</protein>
<dbReference type="InterPro" id="IPR036770">
    <property type="entry name" value="Ankyrin_rpt-contain_sf"/>
</dbReference>
<name>A0ABZ0WP50_9BURK</name>
<accession>A0ABZ0WP50</accession>
<feature type="region of interest" description="Disordered" evidence="4">
    <location>
        <begin position="246"/>
        <end position="265"/>
    </location>
</feature>